<dbReference type="EMBL" id="LPIX01000065">
    <property type="protein sequence ID" value="KWE00833.1"/>
    <property type="molecule type" value="Genomic_DNA"/>
</dbReference>
<proteinExistence type="predicted"/>
<dbReference type="Proteomes" id="UP000062998">
    <property type="component" value="Unassembled WGS sequence"/>
</dbReference>
<comment type="caution">
    <text evidence="1">The sequence shown here is derived from an EMBL/GenBank/DDBJ whole genome shotgun (WGS) entry which is preliminary data.</text>
</comment>
<protein>
    <submittedName>
        <fullName evidence="1">Uncharacterized protein</fullName>
    </submittedName>
</protein>
<name>A0A108ED57_9BURK</name>
<gene>
    <name evidence="1" type="ORF">WL73_17790</name>
</gene>
<organism evidence="1 2">
    <name type="scientific">Burkholderia ubonensis</name>
    <dbReference type="NCBI Taxonomy" id="101571"/>
    <lineage>
        <taxon>Bacteria</taxon>
        <taxon>Pseudomonadati</taxon>
        <taxon>Pseudomonadota</taxon>
        <taxon>Betaproteobacteria</taxon>
        <taxon>Burkholderiales</taxon>
        <taxon>Burkholderiaceae</taxon>
        <taxon>Burkholderia</taxon>
        <taxon>Burkholderia cepacia complex</taxon>
    </lineage>
</organism>
<evidence type="ECO:0000313" key="1">
    <source>
        <dbReference type="EMBL" id="KWE00833.1"/>
    </source>
</evidence>
<dbReference type="RefSeq" id="WP_060307002.1">
    <property type="nucleotide sequence ID" value="NZ_CAJPGD010000006.1"/>
</dbReference>
<sequence length="104" mass="10980">MANSDRLMGVATLVLSIGVLLRACDDRPVGGASEAIADMSQLPGPVKAAIVQRAMGRSVSDIERKTNGNTVSFGVTLGSWRQKEQLIIDSSGRIVSTATDTYID</sequence>
<dbReference type="AlphaFoldDB" id="A0A108ED57"/>
<accession>A0A108ED57</accession>
<reference evidence="1 2" key="1">
    <citation type="submission" date="2015-11" db="EMBL/GenBank/DDBJ databases">
        <title>Expanding the genomic diversity of Burkholderia species for the development of highly accurate diagnostics.</title>
        <authorList>
            <person name="Sahl J."/>
            <person name="Keim P."/>
            <person name="Wagner D."/>
        </authorList>
    </citation>
    <scope>NUCLEOTIDE SEQUENCE [LARGE SCALE GENOMIC DNA]</scope>
    <source>
        <strain evidence="1 2">MSMB2167WGS</strain>
    </source>
</reference>
<evidence type="ECO:0000313" key="2">
    <source>
        <dbReference type="Proteomes" id="UP000062998"/>
    </source>
</evidence>